<dbReference type="SUPFAM" id="SSF52540">
    <property type="entry name" value="P-loop containing nucleoside triphosphate hydrolases"/>
    <property type="match status" value="6"/>
</dbReference>
<feature type="compositionally biased region" description="Acidic residues" evidence="11">
    <location>
        <begin position="4991"/>
        <end position="5001"/>
    </location>
</feature>
<reference evidence="13" key="2">
    <citation type="journal article" date="2019" name="IMA Fungus">
        <title>Genome sequencing and comparison of five Tilletia species to identify candidate genes for the detection of regulated species infecting wheat.</title>
        <authorList>
            <person name="Nguyen H.D.T."/>
            <person name="Sultana T."/>
            <person name="Kesanakurti P."/>
            <person name="Hambleton S."/>
        </authorList>
    </citation>
    <scope>NUCLEOTIDE SEQUENCE</scope>
    <source>
        <strain evidence="13">DAOMC 236426</strain>
    </source>
</reference>
<dbReference type="InterPro" id="IPR002035">
    <property type="entry name" value="VWF_A"/>
</dbReference>
<feature type="region of interest" description="Disordered" evidence="11">
    <location>
        <begin position="5272"/>
        <end position="5295"/>
    </location>
</feature>
<dbReference type="PROSITE" id="PS00675">
    <property type="entry name" value="SIGMA54_INTERACT_1"/>
    <property type="match status" value="2"/>
</dbReference>
<accession>A0A8X7SZC2</accession>
<feature type="compositionally biased region" description="Polar residues" evidence="11">
    <location>
        <begin position="4741"/>
        <end position="4755"/>
    </location>
</feature>
<keyword evidence="7 10" id="KW-0067">ATP-binding</keyword>
<protein>
    <recommendedName>
        <fullName evidence="4 10">Midasin</fullName>
    </recommendedName>
</protein>
<evidence type="ECO:0000256" key="5">
    <source>
        <dbReference type="ARBA" id="ARBA00022553"/>
    </source>
</evidence>
<dbReference type="Gene3D" id="3.40.50.300">
    <property type="entry name" value="P-loop containing nucleotide triphosphate hydrolases"/>
    <property type="match status" value="6"/>
</dbReference>
<dbReference type="SMART" id="SM00382">
    <property type="entry name" value="AAA"/>
    <property type="match status" value="6"/>
</dbReference>
<dbReference type="CDD" id="cd00009">
    <property type="entry name" value="AAA"/>
    <property type="match status" value="2"/>
</dbReference>
<gene>
    <name evidence="13" type="ORF">A4X06_0g1688</name>
</gene>
<dbReference type="GO" id="GO:0005524">
    <property type="term" value="F:ATP binding"/>
    <property type="evidence" value="ECO:0007669"/>
    <property type="project" value="UniProtKB-KW"/>
</dbReference>
<name>A0A8X7SZC2_9BASI</name>
<dbReference type="InterPro" id="IPR003593">
    <property type="entry name" value="AAA+_ATPase"/>
</dbReference>
<dbReference type="Proteomes" id="UP000077684">
    <property type="component" value="Unassembled WGS sequence"/>
</dbReference>
<feature type="compositionally biased region" description="Low complexity" evidence="11">
    <location>
        <begin position="4787"/>
        <end position="4797"/>
    </location>
</feature>
<evidence type="ECO:0000256" key="11">
    <source>
        <dbReference type="SAM" id="MobiDB-lite"/>
    </source>
</evidence>
<dbReference type="Pfam" id="PF17867">
    <property type="entry name" value="AAA_lid_7"/>
    <property type="match status" value="3"/>
</dbReference>
<dbReference type="GO" id="GO:0000055">
    <property type="term" value="P:ribosomal large subunit export from nucleus"/>
    <property type="evidence" value="ECO:0007669"/>
    <property type="project" value="TreeGrafter"/>
</dbReference>
<feature type="compositionally biased region" description="Acidic residues" evidence="11">
    <location>
        <begin position="4522"/>
        <end position="4535"/>
    </location>
</feature>
<comment type="similarity">
    <text evidence="3 10">Belongs to the midasin family.</text>
</comment>
<dbReference type="Pfam" id="PF17865">
    <property type="entry name" value="AAA_lid_5"/>
    <property type="match status" value="1"/>
</dbReference>
<dbReference type="InterPro" id="IPR041190">
    <property type="entry name" value="Midasin_AAA_lid_5"/>
</dbReference>
<comment type="subcellular location">
    <subcellularLocation>
        <location evidence="1">Nucleus</location>
        <location evidence="1">Nucleolus</location>
    </subcellularLocation>
    <subcellularLocation>
        <location evidence="2">Nucleus</location>
        <location evidence="2">Nucleoplasm</location>
    </subcellularLocation>
</comment>
<dbReference type="PROSITE" id="PS50234">
    <property type="entry name" value="VWFA"/>
    <property type="match status" value="1"/>
</dbReference>
<keyword evidence="14" id="KW-1185">Reference proteome</keyword>
<feature type="compositionally biased region" description="Acidic residues" evidence="11">
    <location>
        <begin position="4440"/>
        <end position="4449"/>
    </location>
</feature>
<evidence type="ECO:0000256" key="2">
    <source>
        <dbReference type="ARBA" id="ARBA00004642"/>
    </source>
</evidence>
<evidence type="ECO:0000313" key="13">
    <source>
        <dbReference type="EMBL" id="KAE8253121.1"/>
    </source>
</evidence>
<dbReference type="Pfam" id="PF21108">
    <property type="entry name" value="MDN1_4th"/>
    <property type="match status" value="1"/>
</dbReference>
<dbReference type="PANTHER" id="PTHR48103:SF2">
    <property type="entry name" value="MIDASIN"/>
    <property type="match status" value="1"/>
</dbReference>
<dbReference type="FunFam" id="3.40.50.300:FF:000712">
    <property type="entry name" value="Midasin"/>
    <property type="match status" value="1"/>
</dbReference>
<dbReference type="PIRSF" id="PIRSF010340">
    <property type="entry name" value="Midasin"/>
    <property type="match status" value="1"/>
</dbReference>
<keyword evidence="8 10" id="KW-0143">Chaperone</keyword>
<dbReference type="Pfam" id="PF07728">
    <property type="entry name" value="AAA_5"/>
    <property type="match status" value="9"/>
</dbReference>
<evidence type="ECO:0000259" key="12">
    <source>
        <dbReference type="PROSITE" id="PS50234"/>
    </source>
</evidence>
<feature type="compositionally biased region" description="Polar residues" evidence="11">
    <location>
        <begin position="4717"/>
        <end position="4734"/>
    </location>
</feature>
<keyword evidence="9 10" id="KW-0539">Nucleus</keyword>
<dbReference type="GO" id="GO:0005654">
    <property type="term" value="C:nucleoplasm"/>
    <property type="evidence" value="ECO:0007669"/>
    <property type="project" value="UniProtKB-SubCell"/>
</dbReference>
<evidence type="ECO:0000256" key="3">
    <source>
        <dbReference type="ARBA" id="ARBA00007188"/>
    </source>
</evidence>
<feature type="compositionally biased region" description="Basic and acidic residues" evidence="11">
    <location>
        <begin position="4953"/>
        <end position="4964"/>
    </location>
</feature>
<sequence>MAMAMAMAMAMDSSNEQKTELQRNANVEAHMQSAFDLDLVAAAQLTADTLRTAAANSSTADQIRSRLISATTTTTKDTVLHALSDALLVPTCTAHLAVLLRPVLVDLTARWVPAQEEASWSHSRIQNVFHAFARLLYPLEEVYDCLHLFLTHPALEGKHALDGAQDEATVQAILISAWRLLYASPSLKHYTRFPLHSDRLPAIWEDITTYAPTTRLLAIKVFAQLVGLPPATRAEYERKWVGDVSFSDSMALELRSSERRFTPVAVGSDGMELDPQHEHDMDFRSSGVQAWAVLHSEGLFVEELDVWILPYIEFERTQQVWASFTSIEVPTHNPTADQEIQRQLNASDLHPLVAESAGVLLVRHSTSPSFATEAPQPKKDRHTSDFVTTASARSALFQLALLAGQRRPMLLTGAPACGKTSLIAHFCSQITHDGPERSILTIQLGDQSGVDAKQLLGSFISSPTKPGTFEWAEGALTRAVRLGMWVVLEDIDRATTDVLQVVGQLVEGLTDTREIGRRAMLDLGNRGKIRAGKNFQLFATRSVPPLIGGVRSSAKKRVMYPSANFLGANHWAETCMSAPDEMDIALIVETHLPRLADTGCSSHMISAWKRIQAFGSQAEAAAASSSTSGASSAGAAVTPAAGSRRTITLRDLLKWCQRIDAYLTATGSQGPDVFAHTAHRERVLVEACDVFLSSIPAPSLASGAQASAAKGKMVDRYSALVHILADALNLSNEQAWGALRDRIPDFAMQSGSGNSGVKTMRLGRAKLTRAEQAQTPDSTLAMLTGAVVPVSSNFAMTKTSLIMLEQIAMATSHAEPVLLVGETGTGKTTLVQHLASLLARPLVALNLSQQTESGDLLGGFKPLDPKIPASEVHNSWTVLFQRTFSAKRNGAFIEAERKAFMSAKWKRLIGLWRESARMAAARKRRGAGKSGGIQAVAGTAEESESRKRRKTENGKADVEDEASRQLALDAELDEEWILFAAEIDAFEAQHASKRRNFVFSFVEGPLVHALRNGHWILLDEINLAASEVLHCLSGLLQSPSSSVTLTDRGDTVPVVRHPDFRLFACMNPATDVGKKDLAMGLRQRFTELYIPSPDADLDALTAIVDKYIGQLAVGDRGVVMDAAEAYAQIQRLSRGHELADGANQRPHYSVRTLARALRFASDTARVFGLRRALYEGFVMAFSMLLESGSLAKLMGVLQRNIIARAKNPRQMASLVPSMPTSAAGSGREYIQVGAFWLESGANAVENVENYVLTASVQDKLVGLARAVMTRKYPVLVQGPTSAGKTSAIEYLAKRTGHAFVRINNHEHTDVQEYLGTYATDPKTGQLVFREGLLVNALRHGHWIVLDELNLAPTDVLEALNRLLDDNRELIIPETGEIIRPHPHFMLFATQNPPGLYAGRKVLSRAFRNRFLEIHFDDVPQAELQTILADRCGIAPSYAAKMVAVFVELQKRRQTGRVFETKQAFVTLRDLFRWGQREAVGYQALAENGYMLIAERARRPDDKAIVKEVLEEVMNVVVNVDRLYDISSKSARTRLGAELVDRLLASAASSQVVWTKAMTRLLYLITASFRHDEPVLLVGETGTGKTSVCEAISLACGKELYTVNCHQNTDSADLLGGQRPLRNRSARRTAAEAQARAVLIKLIEEERAGALGNAAVEDLLAELNSQLASWAAEKDAQVPRKEVVEARNGLSESMALFEWSDGPLVEAMRAGNHVLLDEISLADDSVLERLNSVLESGRSLVLTDGFAVDRQDQHDGVGNALLVAADGFQIAATMNPGGDYGKKELSPALRNRFTEIWVPHVDEREDLLSILGSRWAEDGLRSWSEPILDFAEWINTELGGHPTMGIRDMIAWVVFLNNTAGSSGGMLTPEEAFVHGALLTVVDGLGTIPATAHMSRANVQNLRQRCLQRLSSVVSPAVVDMCAQLSASVKDEDEVIRFSAFPLAKRALGTTETSVFSLTAASPALNAMRVVRGLCVPQKAILLEGSPGAGKTSLIAALARVSRTPLTRINLSDQTELVDLFGSDLPVEGGGPGEFAWKDAAFLRAMVRGEWVLLDEMNLASQSVLEGLNSCLDHRGTVYVPELGRSFEKHADFRIFAAQNPIGQGGGRKGLPQSFLNRFTKVYVQELTDADMLMICHEVFDYVDPALISDMIKFNAKLQDATMVKSAFGRSGMPWEFNLRDVLRWMLLLPRLGADEQRKVAVDRMRSMYLDRFRTISDREAAWRLFEQVFDAQPAFPQNPVPLFQSGQFQIGGTTLPSLRRLSMESDGSSPALLQAHLPAIDTLAESVKYGRLTILIGPAGSGKTSCVKTLAAAAGVSMEEIRMSPGMDTSDLLGSFEQEDPSTDLKRAAHEHLARLSGKVAQNDTQAATLREYLAVISALELFISSDENLDERTATLEQATEAISSDAEERRELATLVDLAHRLCGEEGQASRRFRWSDGPFLRALKEGRWLLLDDANLCPASVLDRFNSLFEDRGSLVLSERGMVEGEVPIIHPHPKFRAFMTIDPRYGELSRAMRNRGIEVCLPGMERTSGKPSADQSRLQILRRQPHFGPSADSDGTDESDRLAIRRFSADILGKELQQNSGASLAFSRLHAESPDMFAPAISSAALSSGTADDSDVVLTDTYSLQALGNFDHHGQLAAHMLLRKLRDPQAQLVAEALGHSTLLILQDLSSTKPNAFQATGSMELYIYALLAQVRLHRSLQSVEHGDISNLPVLLRSALRKESDDAESSPEDVIFTLLMALSRLIQAVAANVKLSEPSQAAAQDVFDLSAFITASCQGLHIDYSALQIVQKHLQEKISCLQETAITTAGADFAGVNQLLVHLASKVTLKRGVAMHAIWQMYLVEHIAETAQTARDQLIQELRLRRHSPNAEAVKTAIDVAATLSCSTSGSSGPELQALVEIASRSLQTLKSNQLPEEDFDDSAITKFARQTESFKVALSAILVDSSVSAFRTAMPNISVDAKHKLVDLYCNSAANVPDTAVQLRALAWMDGRGTSDPTSSSTLAILQRLNFATSLEAQDTTIGLGHIFRPVFLQSALSSRKISSVNLEDLDTLKRIHQRSASMLGLASASQSQTVTGQLSFALAEYVGLLTQCMRGIALESDSPAIRALASGLGSQIPDVVTLQRELDNAKQIAEGKAAITAHDDAVQHWLTCLRQVCVVLKNPRTTKLLAVGAALIKVVQASFRLYWPNVPVDPLAPSRVQRDFYDIRSKRLSARLLVLQDFENETTGNVATALHRSLRKELSETSAQQNASTAPVLDRPSNLGELAQLQRDVFAFLQQVLDDQQINRLVEELQRGFSSSGEARAATLRSSIVNFRSRLPKLGATLKDVWTPLLSMFDMLLLGLTSLVEGARQEAASKKAKLGLAVIQASTAFPSAASTAQLQMILSSDQAGLAKLGHPLYLLGLHAVLSLPLAAQKRPEQLQMVDAMYAQIFNVWSEERQRQKQAAADAASIYKSHKEDIVVPSEEEIEEREFQALFPDYGDGLTESQEPKSLYGETEAPSAISAEERHELFSLHLAFAGQDVPPEIALRKEILLQDLVEAHYSTLPQSVDRASALFQMSMHSRWMRQIQSSEGAKEFYRESNPAEVQKAVPVVANLRAFLAKLLIEWPDQLVLQHIQDRCDAILNLRADLPVARILSALELLLAHTDDWESYANSKTSLGPHRDQITALIVSWRRLELGSWSALLDFAATQQASSVSDWWFSFYETTVLGSVDAAQKGAESMTKHVRDTIKVADDFMRSSTIGQYSSRLKLLNSFAHYFKERSATEPRLVAETMARVLGNLHSYFQQAEPSVTDSLTQKRKALEKDIATYAKLASWKDVNIHALKQSARKSHRRLHKTIRKFRSVLRQPVDPILAEHATPKSSALDVTSIEVSSKDGPIGKLPSAVGFDWAEGKSHLIHLDRTLQVLGQLQRGQLRDVLKGHSATGLQAIGVEIIQRTQQLAKATPAKLTEENTKAVKQLTVRKQRAWIDLLKEQRRLGLSSYQNPHKLSVLTDPVSFFGVESPDCRVLPEDLQSILKRAEQYHWRLLTALPRSHDALQTRSEDVPTSDLLKGIHYVEHGAVLALNERKRLSGTISQLHGIGAVVSALTRLDESPEGQAHLLSASEALCFGQLEVFAEQALQVLKEVEAESHGHQAASLFRNEGTSGFQESISGHIGMVQELQGELSTIIRHISAPLGSAVLLKRDESVVQRFGQTFGSIASDLEAFASKSPALSSLCLTSVQWLRASLEQAMAPLHVQLTNGHHAGSDSLQVCSNRIIESVLLIAQELRALTPAGQNAEADSELPDGAIQTQGQHLKAISSQLRAGEVVEQVVSLVRAAAQKQLPTEHVTHALQRVAPFLAVYHELLKDHLRTSGQWYAELLKYLYIVMQTVQTVIVQGFCKPKEEQDSSEGDKGNDNAEGDTGLADGSGAEDITDQLEDDEEIEEMQRNDDEQNENDDGTEQQEGAKESGLDLDGPTEEKEPDANDGDDKQEDEDNDDAEEPDDAIDKVDPLDPNAIDEKMWDGSHDEDKQDGGEVDDQQGSAEDELSAAKEDAGQDPQKQKEDKKEESKGENEENPAEAEADNQQGQDEMEEDQKSDGQDEEETEDAAMKPAPQLEDIQDGEVLDDIAELPDDGNEDLDMDMNDEDELEELSDLQPEDSEAKQDDMPFDEKDAQGEDEVTADDAEGDQSENASDNEDEDADGGDAGDAPNSDDDPASDPLDAGRPEDANQQADTTIQEEQRQQTPPADDRQQLQSADEPQPQTSVLDSMADTDPSAQMDRSSAATTGKHTEGAAANEQQQAPSKAKQAPMPPDAQAEQQPKQPEDGSANEAGAPVPNQSDVAAEQPTAVDEEQRANPVRSLGDALEEFRRRLDEIRDASEPEDAAPSDEKKEDGQGAPEVGEVEHVVNDQDADTQALGAAEDNQVQRLDETTLQDETKQDDRPAAEFEPEVEQSKQPDALDEIIPERRSASDRQHKGALLSSEVQPQQKDIDHDADRMTGVQEEEEDAELAEAMDKEDEHSPAFEPDRAEADAALQHELAILQGAGDEARVQKAAELWAAYTTLTADLSLALCEQLRLILAPTLASRLNGDFRTGKRLNMRKIIPFIASDFAKDKIWLRRTKPSAREYQVLLAIDDSKSMSETRSAHLAYQTLALVTGALARLEVGDVSVCRFGAEVETLHEFGQGSIGQEDGAKVIERLSFQQRSTNVLRLVEDSLRILGEARERNSSSSGGSAAELWQLQIIVSDGVCQDHGKLRAMLRRAAEQRVMLVFVVVDALHQSSAKDGGEAQPSNLTTAANASAADTPRNSILTMQQVSYQMGPDGKLDMRLERYLDTFPFEYYVVVRDVEALPDVLAETLRQWAEKIREGS</sequence>
<evidence type="ECO:0000256" key="8">
    <source>
        <dbReference type="ARBA" id="ARBA00023186"/>
    </source>
</evidence>
<dbReference type="GO" id="GO:0016887">
    <property type="term" value="F:ATP hydrolysis activity"/>
    <property type="evidence" value="ECO:0007669"/>
    <property type="project" value="InterPro"/>
</dbReference>
<feature type="compositionally biased region" description="Low complexity" evidence="11">
    <location>
        <begin position="5281"/>
        <end position="5292"/>
    </location>
</feature>
<evidence type="ECO:0000313" key="14">
    <source>
        <dbReference type="Proteomes" id="UP000077684"/>
    </source>
</evidence>
<dbReference type="InterPro" id="IPR011704">
    <property type="entry name" value="ATPase_dyneun-rel_AAA"/>
</dbReference>
<dbReference type="FunFam" id="3.40.50.300:FF:001368">
    <property type="entry name" value="Midasin"/>
    <property type="match status" value="1"/>
</dbReference>
<evidence type="ECO:0000256" key="10">
    <source>
        <dbReference type="PIRNR" id="PIRNR010340"/>
    </source>
</evidence>
<evidence type="ECO:0000256" key="6">
    <source>
        <dbReference type="ARBA" id="ARBA00022741"/>
    </source>
</evidence>
<feature type="domain" description="VWFA" evidence="12">
    <location>
        <begin position="5118"/>
        <end position="5348"/>
    </location>
</feature>
<feature type="compositionally biased region" description="Basic and acidic residues" evidence="11">
    <location>
        <begin position="4648"/>
        <end position="4663"/>
    </location>
</feature>
<feature type="compositionally biased region" description="Basic and acidic residues" evidence="11">
    <location>
        <begin position="4391"/>
        <end position="4404"/>
    </location>
</feature>
<dbReference type="GO" id="GO:0000027">
    <property type="term" value="P:ribosomal large subunit assembly"/>
    <property type="evidence" value="ECO:0007669"/>
    <property type="project" value="InterPro"/>
</dbReference>
<dbReference type="InterPro" id="IPR040848">
    <property type="entry name" value="AAA_lid_7"/>
</dbReference>
<proteinExistence type="inferred from homology"/>
<keyword evidence="5" id="KW-0597">Phosphoprotein</keyword>
<dbReference type="PANTHER" id="PTHR48103">
    <property type="entry name" value="MIDASIN-RELATED"/>
    <property type="match status" value="1"/>
</dbReference>
<dbReference type="GO" id="GO:0005730">
    <property type="term" value="C:nucleolus"/>
    <property type="evidence" value="ECO:0007669"/>
    <property type="project" value="UniProtKB-SubCell"/>
</dbReference>
<organism evidence="13 14">
    <name type="scientific">Tilletia controversa</name>
    <name type="common">dwarf bunt fungus</name>
    <dbReference type="NCBI Taxonomy" id="13291"/>
    <lineage>
        <taxon>Eukaryota</taxon>
        <taxon>Fungi</taxon>
        <taxon>Dikarya</taxon>
        <taxon>Basidiomycota</taxon>
        <taxon>Ustilaginomycotina</taxon>
        <taxon>Exobasidiomycetes</taxon>
        <taxon>Tilletiales</taxon>
        <taxon>Tilletiaceae</taxon>
        <taxon>Tilletia</taxon>
    </lineage>
</organism>
<dbReference type="InterPro" id="IPR025662">
    <property type="entry name" value="Sigma_54_int_dom_ATP-bd_1"/>
</dbReference>
<comment type="caution">
    <text evidence="13">The sequence shown here is derived from an EMBL/GenBank/DDBJ whole genome shotgun (WGS) entry which is preliminary data.</text>
</comment>
<dbReference type="InterPro" id="IPR027417">
    <property type="entry name" value="P-loop_NTPase"/>
</dbReference>
<feature type="compositionally biased region" description="Basic and acidic residues" evidence="11">
    <location>
        <begin position="5002"/>
        <end position="5015"/>
    </location>
</feature>
<feature type="compositionally biased region" description="Polar residues" evidence="11">
    <location>
        <begin position="4763"/>
        <end position="4776"/>
    </location>
</feature>
<reference evidence="13" key="1">
    <citation type="submission" date="2016-04" db="EMBL/GenBank/DDBJ databases">
        <authorList>
            <person name="Nguyen H.D."/>
            <person name="Samba Siva P."/>
            <person name="Cullis J."/>
            <person name="Levesque C.A."/>
            <person name="Hambleton S."/>
        </authorList>
    </citation>
    <scope>NUCLEOTIDE SEQUENCE</scope>
    <source>
        <strain evidence="13">DAOMC 236426</strain>
    </source>
</reference>
<evidence type="ECO:0000256" key="7">
    <source>
        <dbReference type="ARBA" id="ARBA00022840"/>
    </source>
</evidence>
<dbReference type="EMBL" id="LWDE02000112">
    <property type="protein sequence ID" value="KAE8253121.1"/>
    <property type="molecule type" value="Genomic_DNA"/>
</dbReference>
<evidence type="ECO:0000256" key="4">
    <source>
        <dbReference type="ARBA" id="ARBA00017143"/>
    </source>
</evidence>
<dbReference type="SUPFAM" id="SSF53300">
    <property type="entry name" value="vWA-like"/>
    <property type="match status" value="1"/>
</dbReference>
<feature type="compositionally biased region" description="Basic and acidic residues" evidence="11">
    <location>
        <begin position="951"/>
        <end position="960"/>
    </location>
</feature>
<feature type="compositionally biased region" description="Acidic residues" evidence="11">
    <location>
        <begin position="4664"/>
        <end position="4705"/>
    </location>
</feature>
<evidence type="ECO:0000256" key="9">
    <source>
        <dbReference type="ARBA" id="ARBA00023242"/>
    </source>
</evidence>
<feature type="compositionally biased region" description="Basic and acidic residues" evidence="11">
    <location>
        <begin position="4855"/>
        <end position="4868"/>
    </location>
</feature>
<feature type="region of interest" description="Disordered" evidence="11">
    <location>
        <begin position="4391"/>
        <end position="4419"/>
    </location>
</feature>
<feature type="region of interest" description="Disordered" evidence="11">
    <location>
        <begin position="4432"/>
        <end position="5015"/>
    </location>
</feature>
<keyword evidence="6 10" id="KW-0547">Nucleotide-binding</keyword>
<dbReference type="InterPro" id="IPR036465">
    <property type="entry name" value="vWFA_dom_sf"/>
</dbReference>
<feature type="compositionally biased region" description="Acidic residues" evidence="11">
    <location>
        <begin position="4472"/>
        <end position="4492"/>
    </location>
</feature>
<comment type="function">
    <text evidence="10">Nuclear chaperone required for maturation and nuclear export of pre-60S ribosome subunits.</text>
</comment>
<dbReference type="GO" id="GO:0030687">
    <property type="term" value="C:preribosome, large subunit precursor"/>
    <property type="evidence" value="ECO:0007669"/>
    <property type="project" value="TreeGrafter"/>
</dbReference>
<feature type="region of interest" description="Disordered" evidence="11">
    <location>
        <begin position="923"/>
        <end position="960"/>
    </location>
</feature>
<feature type="compositionally biased region" description="Acidic residues" evidence="11">
    <location>
        <begin position="4606"/>
        <end position="4647"/>
    </location>
</feature>
<feature type="compositionally biased region" description="Basic and acidic residues" evidence="11">
    <location>
        <begin position="4493"/>
        <end position="4521"/>
    </location>
</feature>
<feature type="compositionally biased region" description="Basic and acidic residues" evidence="11">
    <location>
        <begin position="4916"/>
        <end position="4934"/>
    </location>
</feature>
<dbReference type="InterPro" id="IPR012099">
    <property type="entry name" value="Midasin"/>
</dbReference>
<dbReference type="InterPro" id="IPR048617">
    <property type="entry name" value="MDN1_AAA_lid_4"/>
</dbReference>
<feature type="compositionally biased region" description="Basic and acidic residues" evidence="11">
    <location>
        <begin position="4536"/>
        <end position="4561"/>
    </location>
</feature>
<evidence type="ECO:0000256" key="1">
    <source>
        <dbReference type="ARBA" id="ARBA00004604"/>
    </source>
</evidence>
<dbReference type="FunFam" id="3.40.50.300:FF:000142">
    <property type="entry name" value="Midasin"/>
    <property type="match status" value="1"/>
</dbReference>